<dbReference type="Proteomes" id="UP000243232">
    <property type="component" value="Chromosome I"/>
</dbReference>
<dbReference type="OrthoDB" id="9775969at2"/>
<evidence type="ECO:0008006" key="3">
    <source>
        <dbReference type="Google" id="ProtNLM"/>
    </source>
</evidence>
<gene>
    <name evidence="1" type="ORF">SAMN05216296_1287</name>
</gene>
<proteinExistence type="predicted"/>
<dbReference type="InterPro" id="IPR021409">
    <property type="entry name" value="DUF3047"/>
</dbReference>
<dbReference type="EMBL" id="LT629785">
    <property type="protein sequence ID" value="SDU01833.1"/>
    <property type="molecule type" value="Genomic_DNA"/>
</dbReference>
<keyword evidence="2" id="KW-1185">Reference proteome</keyword>
<evidence type="ECO:0000313" key="1">
    <source>
        <dbReference type="EMBL" id="SDU01833.1"/>
    </source>
</evidence>
<protein>
    <recommendedName>
        <fullName evidence="3">DUF3047 domain-containing protein</fullName>
    </recommendedName>
</protein>
<sequence length="390" mass="43572">MAGIFTELGVAGRLAGRSLLRRLRAEVSAPPDLQAFTRGMQQLLDQATPASVGNYAWLTLPATQAPWFPGNFVLQAGDAVSYFVEGRVYANRFLDIYLNPALQLWCKVGAQGEIFRGTRNSHSFVAQSGGELTFGNYFPNDWADAQGQRKQSDAVYQSLGGELKILMIRWNGSAAEGLQQLLAHGDYQGRIQAELQRIEQGDTTPPGWHYLWHLGPGEIYRQQQDAHGQACIHCHTHADVGILQKDVDLPLTAHSEISWRWCINQLPSTLREDAVPSHDYLSLAVEFDNGRDITYYWSSTLPEGTGYDCPLPNWKGIEYHVVVRSGQAGLGQWLDERRNLHDDYRKYMGEPPARITRVWLIANSIFQRGTGDCAYAQIRLHSAAGDTSVL</sequence>
<dbReference type="AlphaFoldDB" id="A0A1H2F3I9"/>
<organism evidence="1 2">
    <name type="scientific">Pseudomonas pohangensis</name>
    <dbReference type="NCBI Taxonomy" id="364197"/>
    <lineage>
        <taxon>Bacteria</taxon>
        <taxon>Pseudomonadati</taxon>
        <taxon>Pseudomonadota</taxon>
        <taxon>Gammaproteobacteria</taxon>
        <taxon>Pseudomonadales</taxon>
        <taxon>Pseudomonadaceae</taxon>
        <taxon>Pseudomonas</taxon>
    </lineage>
</organism>
<reference evidence="2" key="1">
    <citation type="submission" date="2016-10" db="EMBL/GenBank/DDBJ databases">
        <authorList>
            <person name="Varghese N."/>
            <person name="Submissions S."/>
        </authorList>
    </citation>
    <scope>NUCLEOTIDE SEQUENCE [LARGE SCALE GENOMIC DNA]</scope>
    <source>
        <strain evidence="2">DSM 17875</strain>
    </source>
</reference>
<accession>A0A1H2F3I9</accession>
<name>A0A1H2F3I9_9PSED</name>
<dbReference type="RefSeq" id="WP_090193629.1">
    <property type="nucleotide sequence ID" value="NZ_LT629785.1"/>
</dbReference>
<dbReference type="Pfam" id="PF11249">
    <property type="entry name" value="DUF3047"/>
    <property type="match status" value="1"/>
</dbReference>
<dbReference type="STRING" id="364197.SAMN05216296_1287"/>
<evidence type="ECO:0000313" key="2">
    <source>
        <dbReference type="Proteomes" id="UP000243232"/>
    </source>
</evidence>